<keyword evidence="12" id="KW-0407">Ion channel</keyword>
<dbReference type="InterPro" id="IPR001611">
    <property type="entry name" value="Leu-rich_rpt"/>
</dbReference>
<keyword evidence="8" id="KW-1133">Transmembrane helix</keyword>
<sequence length="133" mass="14583">MWGSQVLDNSTGVPRAELNMEGKYTCKATSQAGTDSKEVRVSFTTCPFCSQAEGQWYSHWGNTLSCSNVRSPADINCASTLAEVLNLSSNDIATLDADIFSSLGHLDYLSLSFNKLELLPDTIFTNLTELQYL</sequence>
<dbReference type="InterPro" id="IPR003591">
    <property type="entry name" value="Leu-rich_rpt_typical-subtyp"/>
</dbReference>
<evidence type="ECO:0000256" key="8">
    <source>
        <dbReference type="ARBA" id="ARBA00022989"/>
    </source>
</evidence>
<evidence type="ECO:0000313" key="13">
    <source>
        <dbReference type="EMBL" id="CAH3181664.1"/>
    </source>
</evidence>
<organism evidence="13 14">
    <name type="scientific">Porites evermanni</name>
    <dbReference type="NCBI Taxonomy" id="104178"/>
    <lineage>
        <taxon>Eukaryota</taxon>
        <taxon>Metazoa</taxon>
        <taxon>Cnidaria</taxon>
        <taxon>Anthozoa</taxon>
        <taxon>Hexacorallia</taxon>
        <taxon>Scleractinia</taxon>
        <taxon>Fungiina</taxon>
        <taxon>Poritidae</taxon>
        <taxon>Porites</taxon>
    </lineage>
</organism>
<dbReference type="EMBL" id="CALNXI010002021">
    <property type="protein sequence ID" value="CAH3181664.1"/>
    <property type="molecule type" value="Genomic_DNA"/>
</dbReference>
<dbReference type="InterPro" id="IPR051432">
    <property type="entry name" value="KCNMA1_auxiliary"/>
</dbReference>
<evidence type="ECO:0000256" key="5">
    <source>
        <dbReference type="ARBA" id="ARBA00022692"/>
    </source>
</evidence>
<evidence type="ECO:0000313" key="14">
    <source>
        <dbReference type="Proteomes" id="UP001159427"/>
    </source>
</evidence>
<evidence type="ECO:0000256" key="7">
    <source>
        <dbReference type="ARBA" id="ARBA00022737"/>
    </source>
</evidence>
<evidence type="ECO:0000256" key="9">
    <source>
        <dbReference type="ARBA" id="ARBA00023065"/>
    </source>
</evidence>
<reference evidence="13 14" key="1">
    <citation type="submission" date="2022-05" db="EMBL/GenBank/DDBJ databases">
        <authorList>
            <consortium name="Genoscope - CEA"/>
            <person name="William W."/>
        </authorList>
    </citation>
    <scope>NUCLEOTIDE SEQUENCE [LARGE SCALE GENOMIC DNA]</scope>
</reference>
<dbReference type="Pfam" id="PF13855">
    <property type="entry name" value="LRR_8"/>
    <property type="match status" value="1"/>
</dbReference>
<proteinExistence type="predicted"/>
<evidence type="ECO:0008006" key="15">
    <source>
        <dbReference type="Google" id="ProtNLM"/>
    </source>
</evidence>
<protein>
    <recommendedName>
        <fullName evidence="15">Ig-like domain-containing protein</fullName>
    </recommendedName>
</protein>
<evidence type="ECO:0000256" key="11">
    <source>
        <dbReference type="ARBA" id="ARBA00023157"/>
    </source>
</evidence>
<keyword evidence="14" id="KW-1185">Reference proteome</keyword>
<keyword evidence="7" id="KW-0677">Repeat</keyword>
<dbReference type="SMART" id="SM00369">
    <property type="entry name" value="LRR_TYP"/>
    <property type="match status" value="2"/>
</dbReference>
<dbReference type="InterPro" id="IPR032675">
    <property type="entry name" value="LRR_dom_sf"/>
</dbReference>
<dbReference type="PANTHER" id="PTHR46473:SF23">
    <property type="entry name" value="GH08155P"/>
    <property type="match status" value="1"/>
</dbReference>
<keyword evidence="9" id="KW-0406">Ion transport</keyword>
<keyword evidence="5" id="KW-0812">Transmembrane</keyword>
<keyword evidence="3" id="KW-1003">Cell membrane</keyword>
<keyword evidence="10" id="KW-0472">Membrane</keyword>
<keyword evidence="6" id="KW-0732">Signal</keyword>
<dbReference type="PANTHER" id="PTHR46473">
    <property type="entry name" value="GH08155P"/>
    <property type="match status" value="1"/>
</dbReference>
<name>A0ABN8RU49_9CNID</name>
<keyword evidence="11" id="KW-1015">Disulfide bond</keyword>
<dbReference type="Proteomes" id="UP001159427">
    <property type="component" value="Unassembled WGS sequence"/>
</dbReference>
<accession>A0ABN8RU49</accession>
<comment type="subcellular location">
    <subcellularLocation>
        <location evidence="1">Cell membrane</location>
        <topology evidence="1">Single-pass membrane protein</topology>
    </subcellularLocation>
</comment>
<keyword evidence="4" id="KW-0433">Leucine-rich repeat</keyword>
<gene>
    <name evidence="13" type="ORF">PEVE_00013790</name>
</gene>
<evidence type="ECO:0000256" key="10">
    <source>
        <dbReference type="ARBA" id="ARBA00023136"/>
    </source>
</evidence>
<dbReference type="Gene3D" id="3.80.10.10">
    <property type="entry name" value="Ribonuclease Inhibitor"/>
    <property type="match status" value="1"/>
</dbReference>
<evidence type="ECO:0000256" key="4">
    <source>
        <dbReference type="ARBA" id="ARBA00022614"/>
    </source>
</evidence>
<comment type="caution">
    <text evidence="13">The sequence shown here is derived from an EMBL/GenBank/DDBJ whole genome shotgun (WGS) entry which is preliminary data.</text>
</comment>
<evidence type="ECO:0000256" key="3">
    <source>
        <dbReference type="ARBA" id="ARBA00022475"/>
    </source>
</evidence>
<keyword evidence="2" id="KW-0813">Transport</keyword>
<dbReference type="SUPFAM" id="SSF52058">
    <property type="entry name" value="L domain-like"/>
    <property type="match status" value="1"/>
</dbReference>
<evidence type="ECO:0000256" key="1">
    <source>
        <dbReference type="ARBA" id="ARBA00004162"/>
    </source>
</evidence>
<evidence type="ECO:0000256" key="2">
    <source>
        <dbReference type="ARBA" id="ARBA00022448"/>
    </source>
</evidence>
<evidence type="ECO:0000256" key="12">
    <source>
        <dbReference type="ARBA" id="ARBA00023303"/>
    </source>
</evidence>
<evidence type="ECO:0000256" key="6">
    <source>
        <dbReference type="ARBA" id="ARBA00022729"/>
    </source>
</evidence>